<sequence>MSQHLEQKRRQKQIQDAIDKYQTSLKTQQLDIDKEAKALFDLVKFLTRFEDNKLAFDSRGNLIRDFLIKHYDAHICDGMGEFPHELYSNQMIWDMWLIFSECYTDDPITNLQALLRFAPTYPKLYETWALLCRKSGLLEEEAAVYEEARTREVVYTELLSNMEKEYIEHMSSQQVQVQPQSQPQSQQQTRVVETPQTSHRKMVQASPTLNCAGYDKNLVFNGVQEYTFEELRAMHYLQTTSLIVNHTERMVSEEKTLNTTTNPSTTEPSVKSSLSTQIISQKKADEADEFSFDFACDITRQIPTRKSIVEATPTSYAYTTIDSMFRGEIDSELENNYFEQRKLRKAQEGALDEKKRKRDNSHSCQDDEYGMNDTLKKAKSTTTNTSRQLLPKPVIKQPTEKQIQAHRNRSLSAFHQFNKENDESGIMYFEEDENNLSKTIIISRDEAYKYDVKNVPEQLKKLVSNGVINPFSEDTRKIYSNIVNLSNCFNDSRVSNCKGTSLTDISSILNELAQKKKNKDNYNSQMLSLKLNTKTYLIEDKLSSHVIQIQDLRNNNGINHRSFALKFRPPNDFYEYYMVEELQRRIPEADSHRFPNIQRVYVFDKNTLLMEKLVNNITLQRAMDSGTKLEETIILYYTLELLNILQSLHNKANMIHNSILPSNLLLLNEDGAELSDWAINGKGWNTKGLMLTDFSKALNLELFPSHVKFSCAANPKTLPQVFTNVSRHPSSWKYSADTWSVCYILHQLLFKNDMEVLTKQDQYHIKESIRRYWKFKDIWQYLFENLLNQDQRHPNEKPDYSPMISMCQQALGSSGDTVKALFLRFIVSLSSK</sequence>
<feature type="region of interest" description="Disordered" evidence="6">
    <location>
        <begin position="170"/>
        <end position="202"/>
    </location>
</feature>
<dbReference type="VEuPathDB" id="AmoebaDB:NfTy_047190"/>
<dbReference type="GO" id="GO:0004672">
    <property type="term" value="F:protein kinase activity"/>
    <property type="evidence" value="ECO:0007669"/>
    <property type="project" value="InterPro"/>
</dbReference>
<keyword evidence="4" id="KW-0137">Centromere</keyword>
<evidence type="ECO:0000256" key="5">
    <source>
        <dbReference type="SAM" id="Coils"/>
    </source>
</evidence>
<dbReference type="Proteomes" id="UP000444721">
    <property type="component" value="Unassembled WGS sequence"/>
</dbReference>
<keyword evidence="2" id="KW-0158">Chromosome</keyword>
<evidence type="ECO:0000313" key="8">
    <source>
        <dbReference type="EMBL" id="KAF0972734.1"/>
    </source>
</evidence>
<dbReference type="GO" id="GO:0005524">
    <property type="term" value="F:ATP binding"/>
    <property type="evidence" value="ECO:0007669"/>
    <property type="project" value="InterPro"/>
</dbReference>
<comment type="caution">
    <text evidence="8">The sequence shown here is derived from an EMBL/GenBank/DDBJ whole genome shotgun (WGS) entry which is preliminary data.</text>
</comment>
<dbReference type="GO" id="GO:0007094">
    <property type="term" value="P:mitotic spindle assembly checkpoint signaling"/>
    <property type="evidence" value="ECO:0007669"/>
    <property type="project" value="InterPro"/>
</dbReference>
<evidence type="ECO:0000256" key="4">
    <source>
        <dbReference type="ARBA" id="ARBA00023328"/>
    </source>
</evidence>
<feature type="region of interest" description="Disordered" evidence="6">
    <location>
        <begin position="254"/>
        <end position="273"/>
    </location>
</feature>
<dbReference type="PROSITE" id="PS50011">
    <property type="entry name" value="PROTEIN_KINASE_DOM"/>
    <property type="match status" value="1"/>
</dbReference>
<evidence type="ECO:0000256" key="3">
    <source>
        <dbReference type="ARBA" id="ARBA00022838"/>
    </source>
</evidence>
<dbReference type="GO" id="GO:0005634">
    <property type="term" value="C:nucleus"/>
    <property type="evidence" value="ECO:0007669"/>
    <property type="project" value="TreeGrafter"/>
</dbReference>
<reference evidence="8 9" key="1">
    <citation type="journal article" date="2019" name="Sci. Rep.">
        <title>Nanopore sequencing improves the draft genome of the human pathogenic amoeba Naegleria fowleri.</title>
        <authorList>
            <person name="Liechti N."/>
            <person name="Schurch N."/>
            <person name="Bruggmann R."/>
            <person name="Wittwer M."/>
        </authorList>
    </citation>
    <scope>NUCLEOTIDE SEQUENCE [LARGE SCALE GENOMIC DNA]</scope>
    <source>
        <strain evidence="8 9">ATCC 30894</strain>
    </source>
</reference>
<feature type="compositionally biased region" description="Basic and acidic residues" evidence="6">
    <location>
        <begin position="346"/>
        <end position="365"/>
    </location>
</feature>
<dbReference type="PANTHER" id="PTHR14030:SF4">
    <property type="entry name" value="BUB1 KINASE, ISOFORM A-RELATED"/>
    <property type="match status" value="1"/>
</dbReference>
<name>A0A6A5BFB2_NAEFO</name>
<dbReference type="InterPro" id="IPR011009">
    <property type="entry name" value="Kinase-like_dom_sf"/>
</dbReference>
<organism evidence="8 9">
    <name type="scientific">Naegleria fowleri</name>
    <name type="common">Brain eating amoeba</name>
    <dbReference type="NCBI Taxonomy" id="5763"/>
    <lineage>
        <taxon>Eukaryota</taxon>
        <taxon>Discoba</taxon>
        <taxon>Heterolobosea</taxon>
        <taxon>Tetramitia</taxon>
        <taxon>Eutetramitia</taxon>
        <taxon>Vahlkampfiidae</taxon>
        <taxon>Naegleria</taxon>
    </lineage>
</organism>
<evidence type="ECO:0000256" key="6">
    <source>
        <dbReference type="SAM" id="MobiDB-lite"/>
    </source>
</evidence>
<feature type="coiled-coil region" evidence="5">
    <location>
        <begin position="505"/>
        <end position="532"/>
    </location>
</feature>
<dbReference type="VEuPathDB" id="AmoebaDB:FDP41_008983"/>
<dbReference type="InterPro" id="IPR015661">
    <property type="entry name" value="Bub1/Mad3"/>
</dbReference>
<dbReference type="GO" id="GO:0051754">
    <property type="term" value="P:meiotic sister chromatid cohesion, centromeric"/>
    <property type="evidence" value="ECO:0007669"/>
    <property type="project" value="TreeGrafter"/>
</dbReference>
<dbReference type="SMART" id="SM00220">
    <property type="entry name" value="S_TKc"/>
    <property type="match status" value="1"/>
</dbReference>
<proteinExistence type="predicted"/>
<evidence type="ECO:0000313" key="9">
    <source>
        <dbReference type="Proteomes" id="UP000444721"/>
    </source>
</evidence>
<dbReference type="OMA" id="HYDAHIC"/>
<dbReference type="PANTHER" id="PTHR14030">
    <property type="entry name" value="MITOTIC CHECKPOINT SERINE/THREONINE-PROTEIN KINASE BUB1"/>
    <property type="match status" value="1"/>
</dbReference>
<evidence type="ECO:0000256" key="2">
    <source>
        <dbReference type="ARBA" id="ARBA00022454"/>
    </source>
</evidence>
<dbReference type="VEuPathDB" id="AmoebaDB:NF0124550"/>
<dbReference type="SUPFAM" id="SSF56112">
    <property type="entry name" value="Protein kinase-like (PK-like)"/>
    <property type="match status" value="1"/>
</dbReference>
<dbReference type="GO" id="GO:0000776">
    <property type="term" value="C:kinetochore"/>
    <property type="evidence" value="ECO:0007669"/>
    <property type="project" value="UniProtKB-KW"/>
</dbReference>
<evidence type="ECO:0000259" key="7">
    <source>
        <dbReference type="PROSITE" id="PS50011"/>
    </source>
</evidence>
<feature type="compositionally biased region" description="Low complexity" evidence="6">
    <location>
        <begin position="171"/>
        <end position="188"/>
    </location>
</feature>
<evidence type="ECO:0000256" key="1">
    <source>
        <dbReference type="ARBA" id="ARBA00004629"/>
    </source>
</evidence>
<dbReference type="Gene3D" id="1.10.510.10">
    <property type="entry name" value="Transferase(Phosphotransferase) domain 1"/>
    <property type="match status" value="1"/>
</dbReference>
<dbReference type="EMBL" id="VFQX01000066">
    <property type="protein sequence ID" value="KAF0972734.1"/>
    <property type="molecule type" value="Genomic_DNA"/>
</dbReference>
<dbReference type="OrthoDB" id="248495at2759"/>
<feature type="region of interest" description="Disordered" evidence="6">
    <location>
        <begin position="346"/>
        <end position="390"/>
    </location>
</feature>
<dbReference type="AlphaFoldDB" id="A0A6A5BFB2"/>
<dbReference type="GeneID" id="68116200"/>
<feature type="domain" description="Protein kinase" evidence="7">
    <location>
        <begin position="457"/>
        <end position="811"/>
    </location>
</feature>
<keyword evidence="3" id="KW-0995">Kinetochore</keyword>
<gene>
    <name evidence="8" type="ORF">FDP41_008983</name>
</gene>
<keyword evidence="9" id="KW-1185">Reference proteome</keyword>
<keyword evidence="5" id="KW-0175">Coiled coil</keyword>
<accession>A0A6A5BFB2</accession>
<feature type="compositionally biased region" description="Low complexity" evidence="6">
    <location>
        <begin position="257"/>
        <end position="269"/>
    </location>
</feature>
<dbReference type="GO" id="GO:0032991">
    <property type="term" value="C:protein-containing complex"/>
    <property type="evidence" value="ECO:0007669"/>
    <property type="project" value="UniProtKB-ARBA"/>
</dbReference>
<dbReference type="RefSeq" id="XP_044557448.1">
    <property type="nucleotide sequence ID" value="XM_044712893.1"/>
</dbReference>
<dbReference type="InterPro" id="IPR000719">
    <property type="entry name" value="Prot_kinase_dom"/>
</dbReference>
<protein>
    <recommendedName>
        <fullName evidence="7">Protein kinase domain-containing protein</fullName>
    </recommendedName>
</protein>
<comment type="subcellular location">
    <subcellularLocation>
        <location evidence="1">Chromosome</location>
        <location evidence="1">Centromere</location>
        <location evidence="1">Kinetochore</location>
    </subcellularLocation>
</comment>